<feature type="domain" description="NodB homology" evidence="4">
    <location>
        <begin position="140"/>
        <end position="300"/>
    </location>
</feature>
<gene>
    <name evidence="5" type="ORF">SAMN05444401_2775</name>
</gene>
<keyword evidence="6" id="KW-1185">Reference proteome</keyword>
<dbReference type="GO" id="GO:0005975">
    <property type="term" value="P:carbohydrate metabolic process"/>
    <property type="evidence" value="ECO:0007669"/>
    <property type="project" value="InterPro"/>
</dbReference>
<evidence type="ECO:0000313" key="6">
    <source>
        <dbReference type="Proteomes" id="UP000184080"/>
    </source>
</evidence>
<sequence length="300" mass="33701">MICLKISNKRFLITIAMGLAAALVLTAAVGEMKLKNAKKSIIQTSDKTSKNQGKEKDSTVSSTKNTKDEGRNINSEKTTESSGIPILTYNSVKEKEGIEGTVSKNNFEIQMKHLKENGYNSITSMQLSEYLINNKSLPEKPVLITFDSGYNDKYTLVLPILKKYGFKAICFIDGSKVNNVTGYLTSSQINEMQDYGMEIGMYYVSSNNIAEMTMEQQKRIISDGKQKLEKVTKKPVSFISYDDKKYNADTINAVKSFGFNLGFTTLQGLANKKDNVFEIKRINIENKDTLESYIKKLKIK</sequence>
<accession>A0A1M6IEB3</accession>
<dbReference type="STRING" id="1121298.SAMN05444401_2775"/>
<dbReference type="Pfam" id="PF01522">
    <property type="entry name" value="Polysacc_deac_1"/>
    <property type="match status" value="1"/>
</dbReference>
<evidence type="ECO:0000259" key="4">
    <source>
        <dbReference type="PROSITE" id="PS51677"/>
    </source>
</evidence>
<dbReference type="PROSITE" id="PS51677">
    <property type="entry name" value="NODB"/>
    <property type="match status" value="1"/>
</dbReference>
<dbReference type="AlphaFoldDB" id="A0A1M6IEB3"/>
<protein>
    <submittedName>
        <fullName evidence="5">Polysaccharide deacetylase</fullName>
    </submittedName>
</protein>
<dbReference type="PANTHER" id="PTHR34216">
    <property type="match status" value="1"/>
</dbReference>
<feature type="compositionally biased region" description="Basic and acidic residues" evidence="3">
    <location>
        <begin position="47"/>
        <end position="58"/>
    </location>
</feature>
<keyword evidence="2" id="KW-0732">Signal</keyword>
<evidence type="ECO:0000256" key="2">
    <source>
        <dbReference type="ARBA" id="ARBA00022729"/>
    </source>
</evidence>
<evidence type="ECO:0000256" key="1">
    <source>
        <dbReference type="ARBA" id="ARBA00004613"/>
    </source>
</evidence>
<dbReference type="SUPFAM" id="SSF88713">
    <property type="entry name" value="Glycoside hydrolase/deacetylase"/>
    <property type="match status" value="1"/>
</dbReference>
<proteinExistence type="predicted"/>
<dbReference type="OrthoDB" id="9778320at2"/>
<dbReference type="EMBL" id="FQZO01000004">
    <property type="protein sequence ID" value="SHJ32769.1"/>
    <property type="molecule type" value="Genomic_DNA"/>
</dbReference>
<dbReference type="GO" id="GO:0016810">
    <property type="term" value="F:hydrolase activity, acting on carbon-nitrogen (but not peptide) bonds"/>
    <property type="evidence" value="ECO:0007669"/>
    <property type="project" value="InterPro"/>
</dbReference>
<dbReference type="PANTHER" id="PTHR34216:SF3">
    <property type="entry name" value="POLY-BETA-1,6-N-ACETYL-D-GLUCOSAMINE N-DEACETYLASE"/>
    <property type="match status" value="1"/>
</dbReference>
<organism evidence="5 6">
    <name type="scientific">Clostridium amylolyticum</name>
    <dbReference type="NCBI Taxonomy" id="1121298"/>
    <lineage>
        <taxon>Bacteria</taxon>
        <taxon>Bacillati</taxon>
        <taxon>Bacillota</taxon>
        <taxon>Clostridia</taxon>
        <taxon>Eubacteriales</taxon>
        <taxon>Clostridiaceae</taxon>
        <taxon>Clostridium</taxon>
    </lineage>
</organism>
<feature type="compositionally biased region" description="Polar residues" evidence="3">
    <location>
        <begin position="72"/>
        <end position="81"/>
    </location>
</feature>
<dbReference type="GO" id="GO:0005576">
    <property type="term" value="C:extracellular region"/>
    <property type="evidence" value="ECO:0007669"/>
    <property type="project" value="UniProtKB-SubCell"/>
</dbReference>
<dbReference type="InterPro" id="IPR002509">
    <property type="entry name" value="NODB_dom"/>
</dbReference>
<dbReference type="InterPro" id="IPR051398">
    <property type="entry name" value="Polysacch_Deacetylase"/>
</dbReference>
<comment type="subcellular location">
    <subcellularLocation>
        <location evidence="1">Secreted</location>
    </subcellularLocation>
</comment>
<dbReference type="InterPro" id="IPR011330">
    <property type="entry name" value="Glyco_hydro/deAcase_b/a-brl"/>
</dbReference>
<dbReference type="Gene3D" id="3.20.20.370">
    <property type="entry name" value="Glycoside hydrolase/deacetylase"/>
    <property type="match status" value="1"/>
</dbReference>
<evidence type="ECO:0000256" key="3">
    <source>
        <dbReference type="SAM" id="MobiDB-lite"/>
    </source>
</evidence>
<name>A0A1M6IEB3_9CLOT</name>
<evidence type="ECO:0000313" key="5">
    <source>
        <dbReference type="EMBL" id="SHJ32769.1"/>
    </source>
</evidence>
<reference evidence="5 6" key="1">
    <citation type="submission" date="2016-11" db="EMBL/GenBank/DDBJ databases">
        <authorList>
            <person name="Jaros S."/>
            <person name="Januszkiewicz K."/>
            <person name="Wedrychowicz H."/>
        </authorList>
    </citation>
    <scope>NUCLEOTIDE SEQUENCE [LARGE SCALE GENOMIC DNA]</scope>
    <source>
        <strain evidence="5 6">DSM 21864</strain>
    </source>
</reference>
<feature type="region of interest" description="Disordered" evidence="3">
    <location>
        <begin position="44"/>
        <end position="81"/>
    </location>
</feature>
<dbReference type="Proteomes" id="UP000184080">
    <property type="component" value="Unassembled WGS sequence"/>
</dbReference>